<protein>
    <submittedName>
        <fullName evidence="4">Ras family protein</fullName>
    </submittedName>
</protein>
<dbReference type="GO" id="GO:0005525">
    <property type="term" value="F:GTP binding"/>
    <property type="evidence" value="ECO:0007669"/>
    <property type="project" value="UniProtKB-KW"/>
</dbReference>
<dbReference type="Gene3D" id="3.40.50.300">
    <property type="entry name" value="P-loop containing nucleotide triphosphate hydrolases"/>
    <property type="match status" value="2"/>
</dbReference>
<evidence type="ECO:0000313" key="5">
    <source>
        <dbReference type="Proteomes" id="UP000536275"/>
    </source>
</evidence>
<dbReference type="SMART" id="SM00173">
    <property type="entry name" value="RAS"/>
    <property type="match status" value="1"/>
</dbReference>
<reference evidence="4 5" key="1">
    <citation type="submission" date="2020-03" db="EMBL/GenBank/DDBJ databases">
        <title>FDA dAtabase for Regulatory Grade micrObial Sequences (FDA-ARGOS): Supporting development and validation of Infectious Disease Dx tests.</title>
        <authorList>
            <person name="Campos J."/>
            <person name="Goldberg B."/>
            <person name="Tallon L."/>
            <person name="Sadzewicz L."/>
            <person name="Vavikolanu K."/>
            <person name="Mehta A."/>
            <person name="Aluvathingal J."/>
            <person name="Nadendla S."/>
            <person name="Nandy P."/>
            <person name="Geyer C."/>
            <person name="Yan Y."/>
            <person name="Sichtig H."/>
        </authorList>
    </citation>
    <scope>NUCLEOTIDE SEQUENCE [LARGE SCALE GENOMIC DNA]</scope>
    <source>
        <strain evidence="4 5">FDAARGOS_656</strain>
    </source>
</reference>
<keyword evidence="1" id="KW-0547">Nucleotide-binding</keyword>
<dbReference type="InterPro" id="IPR001806">
    <property type="entry name" value="Small_GTPase"/>
</dbReference>
<dbReference type="Pfam" id="PF00071">
    <property type="entry name" value="Ras"/>
    <property type="match status" value="2"/>
</dbReference>
<dbReference type="SUPFAM" id="SSF52540">
    <property type="entry name" value="P-loop containing nucleoside triphosphate hydrolases"/>
    <property type="match status" value="1"/>
</dbReference>
<dbReference type="InterPro" id="IPR027417">
    <property type="entry name" value="P-loop_NTPase"/>
</dbReference>
<evidence type="ECO:0000256" key="1">
    <source>
        <dbReference type="ARBA" id="ARBA00022741"/>
    </source>
</evidence>
<dbReference type="PROSITE" id="PS51420">
    <property type="entry name" value="RHO"/>
    <property type="match status" value="1"/>
</dbReference>
<evidence type="ECO:0000256" key="2">
    <source>
        <dbReference type="ARBA" id="ARBA00023134"/>
    </source>
</evidence>
<dbReference type="SMART" id="SM00174">
    <property type="entry name" value="RHO"/>
    <property type="match status" value="1"/>
</dbReference>
<evidence type="ECO:0000256" key="3">
    <source>
        <dbReference type="SAM" id="MobiDB-lite"/>
    </source>
</evidence>
<dbReference type="PANTHER" id="PTHR24072">
    <property type="entry name" value="RHO FAMILY GTPASE"/>
    <property type="match status" value="1"/>
</dbReference>
<sequence>MIDGEPIKLGLWDTAGQSEYDRLRPLSYPQTEIFLCCFSVIRYLILLIGTKVDLRDDLHVLDELTARNLSPVTFDQGSKLAREIGAIKYMECSAATQVGVKEIFDYAIRAVLDPPNANKGEYVTNDSVPGMGVNNSSGSKKHNEKNGSGTATAGTGKKRKIKRAKKCTIL</sequence>
<proteinExistence type="predicted"/>
<feature type="region of interest" description="Disordered" evidence="3">
    <location>
        <begin position="121"/>
        <end position="162"/>
    </location>
</feature>
<dbReference type="GO" id="GO:0007264">
    <property type="term" value="P:small GTPase-mediated signal transduction"/>
    <property type="evidence" value="ECO:0007669"/>
    <property type="project" value="InterPro"/>
</dbReference>
<name>A0A8H6F0E9_CANAX</name>
<organism evidence="4 5">
    <name type="scientific">Candida albicans</name>
    <name type="common">Yeast</name>
    <dbReference type="NCBI Taxonomy" id="5476"/>
    <lineage>
        <taxon>Eukaryota</taxon>
        <taxon>Fungi</taxon>
        <taxon>Dikarya</taxon>
        <taxon>Ascomycota</taxon>
        <taxon>Saccharomycotina</taxon>
        <taxon>Pichiomycetes</taxon>
        <taxon>Debaryomycetaceae</taxon>
        <taxon>Candida/Lodderomyces clade</taxon>
        <taxon>Candida</taxon>
    </lineage>
</organism>
<evidence type="ECO:0000313" key="4">
    <source>
        <dbReference type="EMBL" id="KAF6063066.1"/>
    </source>
</evidence>
<dbReference type="CDD" id="cd00157">
    <property type="entry name" value="Rho"/>
    <property type="match status" value="1"/>
</dbReference>
<comment type="caution">
    <text evidence="4">The sequence shown here is derived from an EMBL/GenBank/DDBJ whole genome shotgun (WGS) entry which is preliminary data.</text>
</comment>
<accession>A0A8H6F0E9</accession>
<dbReference type="PRINTS" id="PR00449">
    <property type="entry name" value="RASTRNSFRMNG"/>
</dbReference>
<dbReference type="Proteomes" id="UP000536275">
    <property type="component" value="Unassembled WGS sequence"/>
</dbReference>
<dbReference type="EMBL" id="JABWAD010000061">
    <property type="protein sequence ID" value="KAF6063066.1"/>
    <property type="molecule type" value="Genomic_DNA"/>
</dbReference>
<dbReference type="AlphaFoldDB" id="A0A8H6F0E9"/>
<dbReference type="GO" id="GO:0003924">
    <property type="term" value="F:GTPase activity"/>
    <property type="evidence" value="ECO:0007669"/>
    <property type="project" value="InterPro"/>
</dbReference>
<keyword evidence="2" id="KW-0342">GTP-binding</keyword>
<dbReference type="InterPro" id="IPR003578">
    <property type="entry name" value="Small_GTPase_Rho"/>
</dbReference>
<gene>
    <name evidence="4" type="ORF">FOB64_006080</name>
</gene>